<dbReference type="RefSeq" id="WP_133194999.1">
    <property type="nucleotide sequence ID" value="NZ_JBHUCW010000018.1"/>
</dbReference>
<accession>A0A4R5MBK2</accession>
<name>A0A4R5MBK2_9BURK</name>
<protein>
    <recommendedName>
        <fullName evidence="3">TrfA protein</fullName>
    </recommendedName>
</protein>
<dbReference type="OrthoDB" id="8481003at2"/>
<dbReference type="EMBL" id="SMRP01000004">
    <property type="protein sequence ID" value="TDG24154.1"/>
    <property type="molecule type" value="Genomic_DNA"/>
</dbReference>
<evidence type="ECO:0008006" key="3">
    <source>
        <dbReference type="Google" id="ProtNLM"/>
    </source>
</evidence>
<comment type="caution">
    <text evidence="1">The sequence shown here is derived from an EMBL/GenBank/DDBJ whole genome shotgun (WGS) entry which is preliminary data.</text>
</comment>
<keyword evidence="2" id="KW-1185">Reference proteome</keyword>
<dbReference type="InterPro" id="IPR010751">
    <property type="entry name" value="TrfA"/>
</dbReference>
<sequence>MTSIQDDTLSTWHKLPLKYGLRNNLVTAHALARSAIFSTQIYRCHAERPLYLEKTPLTSTSDIEVFQTAGHQLDQGDADVFYELLRRVFASECEMQRESRVCFNRAELLKALGRSSGGKTRKLLDESLDRLFRAEFEFSVPGLFTGKSRLILKMYRRDKESAAVFDFDVLLDIELARLFDRKQWALLRQSQRQLLEGNPLARGLHAFYSTLVSPYPMYPETLKQLMGRQTMQESKWRAALLTALDKLKRATGWTKCELETEGKNAGKVVVVRDTSSQVRAPVRTSETPAPDETEVLDTCYDI</sequence>
<evidence type="ECO:0000313" key="2">
    <source>
        <dbReference type="Proteomes" id="UP000295722"/>
    </source>
</evidence>
<organism evidence="1 2">
    <name type="scientific">Paraburkholderia silviterrae</name>
    <dbReference type="NCBI Taxonomy" id="2528715"/>
    <lineage>
        <taxon>Bacteria</taxon>
        <taxon>Pseudomonadati</taxon>
        <taxon>Pseudomonadota</taxon>
        <taxon>Betaproteobacteria</taxon>
        <taxon>Burkholderiales</taxon>
        <taxon>Burkholderiaceae</taxon>
        <taxon>Paraburkholderia</taxon>
    </lineage>
</organism>
<evidence type="ECO:0000313" key="1">
    <source>
        <dbReference type="EMBL" id="TDG24154.1"/>
    </source>
</evidence>
<dbReference type="Proteomes" id="UP000295722">
    <property type="component" value="Unassembled WGS sequence"/>
</dbReference>
<dbReference type="AlphaFoldDB" id="A0A4R5MBK2"/>
<proteinExistence type="predicted"/>
<reference evidence="1 2" key="1">
    <citation type="submission" date="2019-03" db="EMBL/GenBank/DDBJ databases">
        <title>Paraburkholderia sp. 4M-K11, isolated from subtropical forest soil.</title>
        <authorList>
            <person name="Gao Z.-H."/>
            <person name="Qiu L.-H."/>
        </authorList>
    </citation>
    <scope>NUCLEOTIDE SEQUENCE [LARGE SCALE GENOMIC DNA]</scope>
    <source>
        <strain evidence="1 2">4M-K11</strain>
    </source>
</reference>
<gene>
    <name evidence="1" type="ORF">EYW47_11695</name>
</gene>
<dbReference type="Pfam" id="PF07042">
    <property type="entry name" value="TrfA"/>
    <property type="match status" value="1"/>
</dbReference>